<sequence>METPALLLHLFGRGITVSPLPDGNLLVKPAARLTDTDRDAIRAHKPALVDLLQRRSPTTAPGALPAEIRALIGLDDAEIERIGRYIEQARRHGFGLDDAEALADRLLLRDRLGADVRMCIECRHLERSGRCAAARSGRVVGAGRELQPVRAELHRCAGFAER</sequence>
<dbReference type="Proteomes" id="UP000518288">
    <property type="component" value="Unassembled WGS sequence"/>
</dbReference>
<keyword evidence="2" id="KW-1185">Reference proteome</keyword>
<evidence type="ECO:0000313" key="1">
    <source>
        <dbReference type="EMBL" id="NYG34551.1"/>
    </source>
</evidence>
<evidence type="ECO:0000313" key="2">
    <source>
        <dbReference type="Proteomes" id="UP000518288"/>
    </source>
</evidence>
<comment type="caution">
    <text evidence="1">The sequence shown here is derived from an EMBL/GenBank/DDBJ whole genome shotgun (WGS) entry which is preliminary data.</text>
</comment>
<evidence type="ECO:0008006" key="3">
    <source>
        <dbReference type="Google" id="ProtNLM"/>
    </source>
</evidence>
<dbReference type="EMBL" id="JACCFH010000001">
    <property type="protein sequence ID" value="NYG34551.1"/>
    <property type="molecule type" value="Genomic_DNA"/>
</dbReference>
<dbReference type="RefSeq" id="WP_179635174.1">
    <property type="nucleotide sequence ID" value="NZ_JACCFH010000001.1"/>
</dbReference>
<organism evidence="1 2">
    <name type="scientific">Sphaerotilus montanus</name>
    <dbReference type="NCBI Taxonomy" id="522889"/>
    <lineage>
        <taxon>Bacteria</taxon>
        <taxon>Pseudomonadati</taxon>
        <taxon>Pseudomonadota</taxon>
        <taxon>Betaproteobacteria</taxon>
        <taxon>Burkholderiales</taxon>
        <taxon>Sphaerotilaceae</taxon>
        <taxon>Sphaerotilus</taxon>
    </lineage>
</organism>
<protein>
    <recommendedName>
        <fullName evidence="3">TubC N-terminal docking domain-containing protein</fullName>
    </recommendedName>
</protein>
<dbReference type="AlphaFoldDB" id="A0A7Y9QZT1"/>
<name>A0A7Y9QZT1_9BURK</name>
<accession>A0A7Y9QZT1</accession>
<proteinExistence type="predicted"/>
<reference evidence="1 2" key="1">
    <citation type="submission" date="2020-07" db="EMBL/GenBank/DDBJ databases">
        <title>Genomic Encyclopedia of Archaeal and Bacterial Type Strains, Phase II (KMG-II): from individual species to whole genera.</title>
        <authorList>
            <person name="Goeker M."/>
        </authorList>
    </citation>
    <scope>NUCLEOTIDE SEQUENCE [LARGE SCALE GENOMIC DNA]</scope>
    <source>
        <strain evidence="1 2">DSM 21226</strain>
    </source>
</reference>
<gene>
    <name evidence="1" type="ORF">BDD16_003537</name>
</gene>